<dbReference type="Gene3D" id="3.40.190.10">
    <property type="entry name" value="Periplasmic binding protein-like II"/>
    <property type="match status" value="2"/>
</dbReference>
<keyword evidence="4" id="KW-0804">Transcription</keyword>
<dbReference type="GO" id="GO:0003700">
    <property type="term" value="F:DNA-binding transcription factor activity"/>
    <property type="evidence" value="ECO:0007669"/>
    <property type="project" value="InterPro"/>
</dbReference>
<comment type="caution">
    <text evidence="6">The sequence shown here is derived from an EMBL/GenBank/DDBJ whole genome shotgun (WGS) entry which is preliminary data.</text>
</comment>
<dbReference type="PANTHER" id="PTHR30537">
    <property type="entry name" value="HTH-TYPE TRANSCRIPTIONAL REGULATOR"/>
    <property type="match status" value="1"/>
</dbReference>
<dbReference type="InterPro" id="IPR036388">
    <property type="entry name" value="WH-like_DNA-bd_sf"/>
</dbReference>
<dbReference type="Proteomes" id="UP000436522">
    <property type="component" value="Unassembled WGS sequence"/>
</dbReference>
<evidence type="ECO:0000256" key="2">
    <source>
        <dbReference type="ARBA" id="ARBA00023015"/>
    </source>
</evidence>
<dbReference type="Pfam" id="PF00126">
    <property type="entry name" value="HTH_1"/>
    <property type="match status" value="1"/>
</dbReference>
<gene>
    <name evidence="6" type="ORF">So717_11800</name>
</gene>
<name>A0A640VNV3_9RHOB</name>
<protein>
    <submittedName>
        <fullName evidence="6">LysR family transcriptional regulator</fullName>
    </submittedName>
</protein>
<dbReference type="InterPro" id="IPR000847">
    <property type="entry name" value="LysR_HTH_N"/>
</dbReference>
<dbReference type="InterPro" id="IPR058163">
    <property type="entry name" value="LysR-type_TF_proteobact-type"/>
</dbReference>
<dbReference type="GO" id="GO:0006351">
    <property type="term" value="P:DNA-templated transcription"/>
    <property type="evidence" value="ECO:0007669"/>
    <property type="project" value="TreeGrafter"/>
</dbReference>
<dbReference type="SUPFAM" id="SSF46785">
    <property type="entry name" value="Winged helix' DNA-binding domain"/>
    <property type="match status" value="1"/>
</dbReference>
<dbReference type="InterPro" id="IPR005119">
    <property type="entry name" value="LysR_subst-bd"/>
</dbReference>
<evidence type="ECO:0000256" key="3">
    <source>
        <dbReference type="ARBA" id="ARBA00023125"/>
    </source>
</evidence>
<evidence type="ECO:0000313" key="6">
    <source>
        <dbReference type="EMBL" id="GFE49427.1"/>
    </source>
</evidence>
<sequence>MTQAAVSYQIKVLEDRVGASLFHRQPRGVQVTEVGARFSDRMTASLDMIADAYAEAKGTTQGTLAVSVIPTFATNFLARRLGRFQLANPDIAVRIEVSETLVDFNASGFDIGIRGGKGDWPGLTAHKIMSTAFTPMLSPALAQSVGGISKPEDLCKLPILADADPWWQLWFEAAGIKQTKFSEGSTHNFGPQVIEANAAVAGHGVAMLTPDFFQDEIELGLLIQPFELTCDDGSGYWLAYPESRRNSPKIKTFRKWLDGEVKTFQS</sequence>
<keyword evidence="3" id="KW-0238">DNA-binding</keyword>
<dbReference type="CDD" id="cd08432">
    <property type="entry name" value="PBP2_GcdR_TrpI_HvrB_AmpR_like"/>
    <property type="match status" value="1"/>
</dbReference>
<dbReference type="AlphaFoldDB" id="A0A640VNV3"/>
<evidence type="ECO:0000256" key="4">
    <source>
        <dbReference type="ARBA" id="ARBA00023163"/>
    </source>
</evidence>
<evidence type="ECO:0000259" key="5">
    <source>
        <dbReference type="PROSITE" id="PS50931"/>
    </source>
</evidence>
<organism evidence="6 7">
    <name type="scientific">Roseobacter cerasinus</name>
    <dbReference type="NCBI Taxonomy" id="2602289"/>
    <lineage>
        <taxon>Bacteria</taxon>
        <taxon>Pseudomonadati</taxon>
        <taxon>Pseudomonadota</taxon>
        <taxon>Alphaproteobacteria</taxon>
        <taxon>Rhodobacterales</taxon>
        <taxon>Roseobacteraceae</taxon>
        <taxon>Roseobacter</taxon>
    </lineage>
</organism>
<dbReference type="InterPro" id="IPR036390">
    <property type="entry name" value="WH_DNA-bd_sf"/>
</dbReference>
<feature type="domain" description="HTH lysR-type" evidence="5">
    <location>
        <begin position="1"/>
        <end position="32"/>
    </location>
</feature>
<proteinExistence type="inferred from homology"/>
<dbReference type="Gene3D" id="1.10.10.10">
    <property type="entry name" value="Winged helix-like DNA-binding domain superfamily/Winged helix DNA-binding domain"/>
    <property type="match status" value="1"/>
</dbReference>
<dbReference type="EMBL" id="BLIV01000002">
    <property type="protein sequence ID" value="GFE49427.1"/>
    <property type="molecule type" value="Genomic_DNA"/>
</dbReference>
<accession>A0A640VNV3</accession>
<dbReference type="PANTHER" id="PTHR30537:SF74">
    <property type="entry name" value="HTH-TYPE TRANSCRIPTIONAL REGULATOR TRPI"/>
    <property type="match status" value="1"/>
</dbReference>
<dbReference type="Pfam" id="PF03466">
    <property type="entry name" value="LysR_substrate"/>
    <property type="match status" value="1"/>
</dbReference>
<keyword evidence="2" id="KW-0805">Transcription regulation</keyword>
<dbReference type="GO" id="GO:0043565">
    <property type="term" value="F:sequence-specific DNA binding"/>
    <property type="evidence" value="ECO:0007669"/>
    <property type="project" value="TreeGrafter"/>
</dbReference>
<evidence type="ECO:0000256" key="1">
    <source>
        <dbReference type="ARBA" id="ARBA00009437"/>
    </source>
</evidence>
<comment type="similarity">
    <text evidence="1">Belongs to the LysR transcriptional regulatory family.</text>
</comment>
<evidence type="ECO:0000313" key="7">
    <source>
        <dbReference type="Proteomes" id="UP000436522"/>
    </source>
</evidence>
<dbReference type="PROSITE" id="PS50931">
    <property type="entry name" value="HTH_LYSR"/>
    <property type="match status" value="1"/>
</dbReference>
<keyword evidence="7" id="KW-1185">Reference proteome</keyword>
<reference evidence="6 7" key="1">
    <citation type="submission" date="2019-12" db="EMBL/GenBank/DDBJ databases">
        <title>Roseobacter cerasinus sp. nov., isolated from seawater around aquaculture.</title>
        <authorList>
            <person name="Muramatsu S."/>
            <person name="Takabe Y."/>
            <person name="Mori K."/>
            <person name="Takaichi S."/>
            <person name="Hanada S."/>
        </authorList>
    </citation>
    <scope>NUCLEOTIDE SEQUENCE [LARGE SCALE GENOMIC DNA]</scope>
    <source>
        <strain evidence="6 7">AI77</strain>
    </source>
</reference>
<dbReference type="SUPFAM" id="SSF53850">
    <property type="entry name" value="Periplasmic binding protein-like II"/>
    <property type="match status" value="1"/>
</dbReference>